<gene>
    <name evidence="1" type="ORF">BaOVIS_010860</name>
</gene>
<evidence type="ECO:0000313" key="2">
    <source>
        <dbReference type="Proteomes" id="UP001057455"/>
    </source>
</evidence>
<comment type="caution">
    <text evidence="1">The sequence shown here is derived from an EMBL/GenBank/DDBJ whole genome shotgun (WGS) entry which is preliminary data.</text>
</comment>
<accession>A0A9W5WUX0</accession>
<reference evidence="1" key="1">
    <citation type="submission" date="2019-12" db="EMBL/GenBank/DDBJ databases">
        <title>Genome sequence of Babesia ovis.</title>
        <authorList>
            <person name="Yamagishi J."/>
            <person name="Sevinc F."/>
            <person name="Xuan X."/>
        </authorList>
    </citation>
    <scope>NUCLEOTIDE SEQUENCE</scope>
    <source>
        <strain evidence="1">Selcuk</strain>
    </source>
</reference>
<protein>
    <submittedName>
        <fullName evidence="1">Uncharacterized protein</fullName>
    </submittedName>
</protein>
<dbReference type="InterPro" id="IPR050870">
    <property type="entry name" value="FAST_kinase"/>
</dbReference>
<dbReference type="GO" id="GO:0005759">
    <property type="term" value="C:mitochondrial matrix"/>
    <property type="evidence" value="ECO:0007669"/>
    <property type="project" value="TreeGrafter"/>
</dbReference>
<sequence>MIARNARSLCSEWAIYSSSLHPEPLSKALNRIALNFWRLPRETDLQRDHCLKSFLDRHVIRSVFPNLKLSNGGQLALEAVLQPLQDRALFFGNSDSLRPKDVSLILNAYAKIYQTIRQSRELSAYNSKGVPKLLRRYALELIPTARSLVAEMNEQDLSLVLNSMSKLGITADELLLTANNTLMSHLREHYKHESRSRFGMPPKAECNLISQMTPQGASLIINCFAKSNVPLDEGVLKHIVNRFLPANLENFLPQQLVTLLHGFMKLNVKQRDVLVALKHLDKLAASECEESNAKMLSASLYTFGKYNHFPVALASNLAIVGRHQPLVCSELELSNMYYGIGKLNIRCEAFLEKLNERLLAILDDLTPQGLSTAYYALSRLEVRYTTPDGGLESNRSAANSALLYRFMELVRLNKDCGLRGIRRNSMDTLSTQLLPLHLVNVSFSAATSLVVDNKLFGSLLDHLEVCFRGYRGVINDHKTKQHGTSSHKVGSDVLRSRHTTEMVATTTEVPPLESDSTLALEFIQKQLGTQGIYQLYCICQHIIGFTADGLRAQRFNVLMLLLHLFDAWERVSRDRFTGTFVDYQDDHDALVDPDITTSRIQSDVFSVLKTMLSSSGAVAQAPTFGVAVKSGQEKETMIVEESQAAPYVIDILLYSV</sequence>
<proteinExistence type="predicted"/>
<dbReference type="OrthoDB" id="365658at2759"/>
<evidence type="ECO:0000313" key="1">
    <source>
        <dbReference type="EMBL" id="GFE53682.1"/>
    </source>
</evidence>
<dbReference type="Proteomes" id="UP001057455">
    <property type="component" value="Unassembled WGS sequence"/>
</dbReference>
<dbReference type="PANTHER" id="PTHR21228">
    <property type="entry name" value="FAST LEU-RICH DOMAIN-CONTAINING"/>
    <property type="match status" value="1"/>
</dbReference>
<dbReference type="GO" id="GO:0003723">
    <property type="term" value="F:RNA binding"/>
    <property type="evidence" value="ECO:0007669"/>
    <property type="project" value="TreeGrafter"/>
</dbReference>
<dbReference type="GO" id="GO:0035770">
    <property type="term" value="C:ribonucleoprotein granule"/>
    <property type="evidence" value="ECO:0007669"/>
    <property type="project" value="TreeGrafter"/>
</dbReference>
<dbReference type="GO" id="GO:0000963">
    <property type="term" value="P:mitochondrial RNA processing"/>
    <property type="evidence" value="ECO:0007669"/>
    <property type="project" value="TreeGrafter"/>
</dbReference>
<name>A0A9W5WUX0_BABOV</name>
<dbReference type="PANTHER" id="PTHR21228:SF40">
    <property type="entry name" value="LD45607P"/>
    <property type="match status" value="1"/>
</dbReference>
<organism evidence="1 2">
    <name type="scientific">Babesia ovis</name>
    <dbReference type="NCBI Taxonomy" id="5869"/>
    <lineage>
        <taxon>Eukaryota</taxon>
        <taxon>Sar</taxon>
        <taxon>Alveolata</taxon>
        <taxon>Apicomplexa</taxon>
        <taxon>Aconoidasida</taxon>
        <taxon>Piroplasmida</taxon>
        <taxon>Babesiidae</taxon>
        <taxon>Babesia</taxon>
    </lineage>
</organism>
<dbReference type="AlphaFoldDB" id="A0A9W5WUX0"/>
<keyword evidence="2" id="KW-1185">Reference proteome</keyword>
<dbReference type="GO" id="GO:0044528">
    <property type="term" value="P:regulation of mitochondrial mRNA stability"/>
    <property type="evidence" value="ECO:0007669"/>
    <property type="project" value="TreeGrafter"/>
</dbReference>
<dbReference type="EMBL" id="BLIY01000007">
    <property type="protein sequence ID" value="GFE53682.1"/>
    <property type="molecule type" value="Genomic_DNA"/>
</dbReference>